<dbReference type="InterPro" id="IPR001647">
    <property type="entry name" value="HTH_TetR"/>
</dbReference>
<dbReference type="STRING" id="1619313.EM595_1701"/>
<dbReference type="RefSeq" id="WP_067430341.1">
    <property type="nucleotide sequence ID" value="NZ_LN907827.1"/>
</dbReference>
<proteinExistence type="predicted"/>
<name>A0A0U5L288_9GAMM</name>
<dbReference type="Proteomes" id="UP000059419">
    <property type="component" value="Chromosome 1"/>
</dbReference>
<feature type="domain" description="HTH tetR-type" evidence="5">
    <location>
        <begin position="7"/>
        <end position="67"/>
    </location>
</feature>
<dbReference type="PRINTS" id="PR00455">
    <property type="entry name" value="HTHTETR"/>
</dbReference>
<protein>
    <submittedName>
        <fullName evidence="6">HTH-type transcriptional repressor NemR</fullName>
    </submittedName>
</protein>
<evidence type="ECO:0000259" key="5">
    <source>
        <dbReference type="PROSITE" id="PS50977"/>
    </source>
</evidence>
<dbReference type="AlphaFoldDB" id="A0A0U5L288"/>
<dbReference type="PATRIC" id="fig|1619313.3.peg.1768"/>
<sequence>MKTTTRQDTRTHLLDTGEQLCLQRGFTGMGLNELLQQAGVPKGSFYHHFVSKEAFGVALLQRYFARSHQQFSAFLAQGDAPPQKRILAFYQQIEQRFRESGDIYGCLSVKISAEVCDLSESMRDALTQGSQAAMATLAATLEQAVAQHGLTLGSSPQACAETLYLLWLGASLQSKITRDVAPMSNALRVFTHLLSPSTF</sequence>
<accession>A0A0U5L288</accession>
<evidence type="ECO:0000256" key="3">
    <source>
        <dbReference type="ARBA" id="ARBA00023163"/>
    </source>
</evidence>
<evidence type="ECO:0000313" key="6">
    <source>
        <dbReference type="EMBL" id="CUU23935.1"/>
    </source>
</evidence>
<keyword evidence="7" id="KW-1185">Reference proteome</keyword>
<gene>
    <name evidence="6" type="primary">nemR</name>
    <name evidence="6" type="ORF">EM595_1701</name>
</gene>
<evidence type="ECO:0000256" key="1">
    <source>
        <dbReference type="ARBA" id="ARBA00023015"/>
    </source>
</evidence>
<keyword evidence="2 4" id="KW-0238">DNA-binding</keyword>
<dbReference type="EMBL" id="LN907827">
    <property type="protein sequence ID" value="CUU23935.1"/>
    <property type="molecule type" value="Genomic_DNA"/>
</dbReference>
<dbReference type="GO" id="GO:0003677">
    <property type="term" value="F:DNA binding"/>
    <property type="evidence" value="ECO:0007669"/>
    <property type="project" value="UniProtKB-UniRule"/>
</dbReference>
<dbReference type="Gene3D" id="1.10.357.10">
    <property type="entry name" value="Tetracycline Repressor, domain 2"/>
    <property type="match status" value="1"/>
</dbReference>
<evidence type="ECO:0000256" key="2">
    <source>
        <dbReference type="ARBA" id="ARBA00023125"/>
    </source>
</evidence>
<dbReference type="SUPFAM" id="SSF48498">
    <property type="entry name" value="Tetracyclin repressor-like, C-terminal domain"/>
    <property type="match status" value="1"/>
</dbReference>
<dbReference type="PANTHER" id="PTHR47506:SF6">
    <property type="entry name" value="HTH-TYPE TRANSCRIPTIONAL REPRESSOR NEMR"/>
    <property type="match status" value="1"/>
</dbReference>
<evidence type="ECO:0000256" key="4">
    <source>
        <dbReference type="PROSITE-ProRule" id="PRU00335"/>
    </source>
</evidence>
<evidence type="ECO:0000313" key="7">
    <source>
        <dbReference type="Proteomes" id="UP000059419"/>
    </source>
</evidence>
<dbReference type="Pfam" id="PF16925">
    <property type="entry name" value="TetR_C_13"/>
    <property type="match status" value="1"/>
</dbReference>
<dbReference type="Pfam" id="PF00440">
    <property type="entry name" value="TetR_N"/>
    <property type="match status" value="1"/>
</dbReference>
<dbReference type="OrthoDB" id="4541465at2"/>
<dbReference type="InterPro" id="IPR011075">
    <property type="entry name" value="TetR_C"/>
</dbReference>
<organism evidence="6 7">
    <name type="scientific">Duffyella gerundensis</name>
    <dbReference type="NCBI Taxonomy" id="1619313"/>
    <lineage>
        <taxon>Bacteria</taxon>
        <taxon>Pseudomonadati</taxon>
        <taxon>Pseudomonadota</taxon>
        <taxon>Gammaproteobacteria</taxon>
        <taxon>Enterobacterales</taxon>
        <taxon>Erwiniaceae</taxon>
        <taxon>Duffyella</taxon>
    </lineage>
</organism>
<dbReference type="SUPFAM" id="SSF46689">
    <property type="entry name" value="Homeodomain-like"/>
    <property type="match status" value="1"/>
</dbReference>
<reference evidence="7" key="1">
    <citation type="submission" date="2015-11" db="EMBL/GenBank/DDBJ databases">
        <authorList>
            <person name="Blom J."/>
        </authorList>
    </citation>
    <scope>NUCLEOTIDE SEQUENCE [LARGE SCALE GENOMIC DNA]</scope>
</reference>
<keyword evidence="1" id="KW-0805">Transcription regulation</keyword>
<dbReference type="PROSITE" id="PS50977">
    <property type="entry name" value="HTH_TETR_2"/>
    <property type="match status" value="1"/>
</dbReference>
<feature type="DNA-binding region" description="H-T-H motif" evidence="4">
    <location>
        <begin position="30"/>
        <end position="49"/>
    </location>
</feature>
<dbReference type="KEGG" id="ege:EM595_1701"/>
<dbReference type="InterPro" id="IPR009057">
    <property type="entry name" value="Homeodomain-like_sf"/>
</dbReference>
<dbReference type="PANTHER" id="PTHR47506">
    <property type="entry name" value="TRANSCRIPTIONAL REGULATORY PROTEIN"/>
    <property type="match status" value="1"/>
</dbReference>
<keyword evidence="3" id="KW-0804">Transcription</keyword>
<dbReference type="InterPro" id="IPR036271">
    <property type="entry name" value="Tet_transcr_reg_TetR-rel_C_sf"/>
</dbReference>